<feature type="binding site" evidence="14">
    <location>
        <position position="333"/>
    </location>
    <ligand>
        <name>Zn(2+)</name>
        <dbReference type="ChEBI" id="CHEBI:29105"/>
        <note>catalytic</note>
    </ligand>
</feature>
<comment type="cofactor">
    <cofactor evidence="14">
        <name>Zn(2+)</name>
        <dbReference type="ChEBI" id="CHEBI:29105"/>
    </cofactor>
    <text evidence="14">Binds 1 zinc ion per subunit.</text>
</comment>
<feature type="domain" description="AAA+ ATPase" evidence="16">
    <location>
        <begin position="103"/>
        <end position="242"/>
    </location>
</feature>
<dbReference type="InterPro" id="IPR003959">
    <property type="entry name" value="ATPase_AAA_core"/>
</dbReference>
<dbReference type="HOGENOM" id="CLU_000688_16_0_9"/>
<evidence type="ECO:0000256" key="11">
    <source>
        <dbReference type="ARBA" id="ARBA00023049"/>
    </source>
</evidence>
<dbReference type="Pfam" id="PF01434">
    <property type="entry name" value="Peptidase_M41"/>
    <property type="match status" value="1"/>
</dbReference>
<evidence type="ECO:0000256" key="7">
    <source>
        <dbReference type="ARBA" id="ARBA00022801"/>
    </source>
</evidence>
<comment type="similarity">
    <text evidence="2 14">In the C-terminal section; belongs to the peptidase M41 family.</text>
</comment>
<evidence type="ECO:0000256" key="4">
    <source>
        <dbReference type="ARBA" id="ARBA00022692"/>
    </source>
</evidence>
<reference evidence="18" key="2">
    <citation type="submission" date="2015-02" db="EMBL/GenBank/DDBJ databases">
        <title>Complete Genome Sequence of Pelosinus fermentans JBW45.</title>
        <authorList>
            <person name="De Leon K.B."/>
            <person name="Utturkar S.M."/>
            <person name="Camilleri L.B."/>
            <person name="Arkin A.P."/>
            <person name="Fields M.W."/>
            <person name="Brown S.D."/>
            <person name="Wall J.D."/>
        </authorList>
    </citation>
    <scope>NUCLEOTIDE SEQUENCE [LARGE SCALE GENOMIC DNA]</scope>
    <source>
        <strain evidence="18">JBW45</strain>
    </source>
</reference>
<evidence type="ECO:0000256" key="9">
    <source>
        <dbReference type="ARBA" id="ARBA00022840"/>
    </source>
</evidence>
<evidence type="ECO:0000256" key="6">
    <source>
        <dbReference type="ARBA" id="ARBA00022741"/>
    </source>
</evidence>
<feature type="binding site" evidence="14">
    <location>
        <begin position="111"/>
        <end position="118"/>
    </location>
    <ligand>
        <name>ATP</name>
        <dbReference type="ChEBI" id="CHEBI:30616"/>
    </ligand>
</feature>
<dbReference type="HAMAP" id="MF_01458">
    <property type="entry name" value="FtsH"/>
    <property type="match status" value="1"/>
</dbReference>
<name>I9NJW3_9FIRM</name>
<evidence type="ECO:0000259" key="16">
    <source>
        <dbReference type="SMART" id="SM00382"/>
    </source>
</evidence>
<protein>
    <recommendedName>
        <fullName evidence="14">ATP-dependent zinc metalloprotease FtsH</fullName>
        <ecNumber evidence="14">3.4.24.-</ecNumber>
    </recommendedName>
</protein>
<dbReference type="FunFam" id="1.10.8.60:FF:000001">
    <property type="entry name" value="ATP-dependent zinc metalloprotease FtsH"/>
    <property type="match status" value="1"/>
</dbReference>
<dbReference type="GO" id="GO:0004176">
    <property type="term" value="F:ATP-dependent peptidase activity"/>
    <property type="evidence" value="ECO:0007669"/>
    <property type="project" value="InterPro"/>
</dbReference>
<keyword evidence="7 14" id="KW-0378">Hydrolase</keyword>
<dbReference type="PROSITE" id="PS00674">
    <property type="entry name" value="AAA"/>
    <property type="match status" value="1"/>
</dbReference>
<reference evidence="17 18" key="1">
    <citation type="journal article" date="2015" name="Genome Announc.">
        <title>Complete Genome Sequence of Pelosinus fermentans JBW45, a Member of a Remarkably Competitive Group of Negativicutes in the Firmicutes Phylum.</title>
        <authorList>
            <person name="De Leon K.B."/>
            <person name="Utturkar S.M."/>
            <person name="Camilleri L.B."/>
            <person name="Elias D.A."/>
            <person name="Arkin A.P."/>
            <person name="Fields M.W."/>
            <person name="Brown S.D."/>
            <person name="Wall J.D."/>
        </authorList>
    </citation>
    <scope>NUCLEOTIDE SEQUENCE [LARGE SCALE GENOMIC DNA]</scope>
    <source>
        <strain evidence="17 18">JBW45</strain>
    </source>
</reference>
<gene>
    <name evidence="14" type="primary">ftsH</name>
    <name evidence="17" type="ORF">JBW_00237</name>
</gene>
<dbReference type="Proteomes" id="UP000005361">
    <property type="component" value="Chromosome"/>
</dbReference>
<dbReference type="CDD" id="cd19501">
    <property type="entry name" value="RecA-like_FtsH"/>
    <property type="match status" value="1"/>
</dbReference>
<dbReference type="GO" id="GO:0006508">
    <property type="term" value="P:proteolysis"/>
    <property type="evidence" value="ECO:0007669"/>
    <property type="project" value="UniProtKB-KW"/>
</dbReference>
<dbReference type="RefSeq" id="WP_007961221.1">
    <property type="nucleotide sequence ID" value="NZ_CP010978.1"/>
</dbReference>
<dbReference type="EMBL" id="CP010978">
    <property type="protein sequence ID" value="AJQ25589.1"/>
    <property type="molecule type" value="Genomic_DNA"/>
</dbReference>
<keyword evidence="12 14" id="KW-0472">Membrane</keyword>
<feature type="binding site" evidence="14">
    <location>
        <position position="409"/>
    </location>
    <ligand>
        <name>Zn(2+)</name>
        <dbReference type="ChEBI" id="CHEBI:29105"/>
        <note>catalytic</note>
    </ligand>
</feature>
<keyword evidence="5 14" id="KW-0479">Metal-binding</keyword>
<keyword evidence="3 14" id="KW-0645">Protease</keyword>
<comment type="subcellular location">
    <subcellularLocation>
        <location evidence="14">Cell membrane</location>
        <topology evidence="14">Multi-pass membrane protein</topology>
        <orientation evidence="14">Cytoplasmic side</orientation>
    </subcellularLocation>
    <subcellularLocation>
        <location evidence="1">Membrane</location>
    </subcellularLocation>
</comment>
<keyword evidence="9 14" id="KW-0067">ATP-binding</keyword>
<comment type="function">
    <text evidence="14">Acts as a processive, ATP-dependent zinc metallopeptidase for both cytoplasmic and membrane proteins. Plays a role in the quality control of integral membrane proteins.</text>
</comment>
<evidence type="ECO:0000313" key="18">
    <source>
        <dbReference type="Proteomes" id="UP000005361"/>
    </source>
</evidence>
<dbReference type="OrthoDB" id="9809379at2"/>
<dbReference type="GO" id="GO:0030163">
    <property type="term" value="P:protein catabolic process"/>
    <property type="evidence" value="ECO:0007669"/>
    <property type="project" value="UniProtKB-UniRule"/>
</dbReference>
<keyword evidence="10 14" id="KW-1133">Transmembrane helix</keyword>
<comment type="subunit">
    <text evidence="14">Homohexamer.</text>
</comment>
<dbReference type="GO" id="GO:0005524">
    <property type="term" value="F:ATP binding"/>
    <property type="evidence" value="ECO:0007669"/>
    <property type="project" value="UniProtKB-UniRule"/>
</dbReference>
<feature type="active site" evidence="14">
    <location>
        <position position="334"/>
    </location>
</feature>
<dbReference type="SUPFAM" id="SSF140990">
    <property type="entry name" value="FtsH protease domain-like"/>
    <property type="match status" value="1"/>
</dbReference>
<dbReference type="AlphaFoldDB" id="I9NJW3"/>
<dbReference type="KEGG" id="pft:JBW_00237"/>
<proteinExistence type="inferred from homology"/>
<comment type="similarity">
    <text evidence="15">Belongs to the AAA ATPase family.</text>
</comment>
<dbReference type="InterPro" id="IPR000642">
    <property type="entry name" value="Peptidase_M41"/>
</dbReference>
<keyword evidence="11 14" id="KW-0482">Metalloprotease</keyword>
<keyword evidence="4 14" id="KW-0812">Transmembrane</keyword>
<dbReference type="FunFam" id="3.40.50.300:FF:000001">
    <property type="entry name" value="ATP-dependent zinc metalloprotease FtsH"/>
    <property type="match status" value="1"/>
</dbReference>
<accession>I9NJW3</accession>
<dbReference type="EC" id="3.4.24.-" evidence="14"/>
<dbReference type="GO" id="GO:0005886">
    <property type="term" value="C:plasma membrane"/>
    <property type="evidence" value="ECO:0007669"/>
    <property type="project" value="UniProtKB-SubCell"/>
</dbReference>
<sequence length="522" mass="58470">MIHSRFSFKRFKRLVQKASAPVLSIANLPMLLSIGDWLYIMKQIENGKLPTMPNGEKKAKLRKHTNIITFKDVEGNDEAKLELKEILEFIKHPRKFSDLGARIPKGVLLYGPPGTGKTLMAKALAGEAGVPFLSMSGSEFVEMYVGVGASRVRDLFKEGRKKAPCIIFIDEIDAVGRQRGAGVGGGNDEREQTLNQLLVEMDGFDANKGIFVVAATNRTDILDPALLRPGRFDRRIVVDRPDLRGRLNILKVHTRRKPLADKMDLEVLARRTPGFTGADLSNVVNEAAILAVRQGKTCIEMDDMEEAVERVVAGPERKGRFMNARDKKLTAYHEAGHVLVAMLLRYADPIHRVSIIPRGQAGGYTLTLPKEDRCYFTRSEIFDQIKILMGGRASESLIFNETSTGVHNDLIQATELARKMVCEYGMSDTLGPVALSRSQEQVFLGRDIARRLNNSQEMDYTIDKEIHQILENAYEKAEEIIKSNLDKLRLIATALLEREKLDGEELSQLLGRQETDLDVKNE</sequence>
<dbReference type="STRING" id="1192197.JBW_00237"/>
<dbReference type="GO" id="GO:0008270">
    <property type="term" value="F:zinc ion binding"/>
    <property type="evidence" value="ECO:0007669"/>
    <property type="project" value="UniProtKB-UniRule"/>
</dbReference>
<dbReference type="InterPro" id="IPR003960">
    <property type="entry name" value="ATPase_AAA_CS"/>
</dbReference>
<dbReference type="InterPro" id="IPR027417">
    <property type="entry name" value="P-loop_NTPase"/>
</dbReference>
<dbReference type="InterPro" id="IPR005936">
    <property type="entry name" value="FtsH"/>
</dbReference>
<evidence type="ECO:0000256" key="15">
    <source>
        <dbReference type="RuleBase" id="RU003651"/>
    </source>
</evidence>
<evidence type="ECO:0000256" key="13">
    <source>
        <dbReference type="ARBA" id="ARBA00061570"/>
    </source>
</evidence>
<dbReference type="InterPro" id="IPR003593">
    <property type="entry name" value="AAA+_ATPase"/>
</dbReference>
<dbReference type="Gene3D" id="1.10.8.60">
    <property type="match status" value="1"/>
</dbReference>
<dbReference type="InterPro" id="IPR037219">
    <property type="entry name" value="Peptidase_M41-like"/>
</dbReference>
<evidence type="ECO:0000256" key="3">
    <source>
        <dbReference type="ARBA" id="ARBA00022670"/>
    </source>
</evidence>
<dbReference type="Pfam" id="PF17862">
    <property type="entry name" value="AAA_lid_3"/>
    <property type="match status" value="1"/>
</dbReference>
<evidence type="ECO:0000256" key="1">
    <source>
        <dbReference type="ARBA" id="ARBA00004370"/>
    </source>
</evidence>
<evidence type="ECO:0000256" key="14">
    <source>
        <dbReference type="HAMAP-Rule" id="MF_01458"/>
    </source>
</evidence>
<keyword evidence="6 14" id="KW-0547">Nucleotide-binding</keyword>
<keyword evidence="8 14" id="KW-0862">Zinc</keyword>
<dbReference type="GO" id="GO:0004222">
    <property type="term" value="F:metalloendopeptidase activity"/>
    <property type="evidence" value="ECO:0007669"/>
    <property type="project" value="InterPro"/>
</dbReference>
<dbReference type="Gene3D" id="1.20.58.760">
    <property type="entry name" value="Peptidase M41"/>
    <property type="match status" value="1"/>
</dbReference>
<evidence type="ECO:0000256" key="10">
    <source>
        <dbReference type="ARBA" id="ARBA00022989"/>
    </source>
</evidence>
<dbReference type="FunFam" id="1.20.58.760:FF:000001">
    <property type="entry name" value="ATP-dependent zinc metalloprotease FtsH"/>
    <property type="match status" value="1"/>
</dbReference>
<dbReference type="SUPFAM" id="SSF52540">
    <property type="entry name" value="P-loop containing nucleoside triphosphate hydrolases"/>
    <property type="match status" value="1"/>
</dbReference>
<dbReference type="InterPro" id="IPR041569">
    <property type="entry name" value="AAA_lid_3"/>
</dbReference>
<dbReference type="SMART" id="SM00382">
    <property type="entry name" value="AAA"/>
    <property type="match status" value="1"/>
</dbReference>
<dbReference type="GO" id="GO:0016887">
    <property type="term" value="F:ATP hydrolysis activity"/>
    <property type="evidence" value="ECO:0007669"/>
    <property type="project" value="UniProtKB-UniRule"/>
</dbReference>
<evidence type="ECO:0000256" key="5">
    <source>
        <dbReference type="ARBA" id="ARBA00022723"/>
    </source>
</evidence>
<dbReference type="Gene3D" id="3.40.50.300">
    <property type="entry name" value="P-loop containing nucleotide triphosphate hydrolases"/>
    <property type="match status" value="1"/>
</dbReference>
<dbReference type="PANTHER" id="PTHR23076">
    <property type="entry name" value="METALLOPROTEASE M41 FTSH"/>
    <property type="match status" value="1"/>
</dbReference>
<evidence type="ECO:0000256" key="8">
    <source>
        <dbReference type="ARBA" id="ARBA00022833"/>
    </source>
</evidence>
<evidence type="ECO:0000256" key="12">
    <source>
        <dbReference type="ARBA" id="ARBA00023136"/>
    </source>
</evidence>
<evidence type="ECO:0000313" key="17">
    <source>
        <dbReference type="EMBL" id="AJQ25589.1"/>
    </source>
</evidence>
<organism evidence="17 18">
    <name type="scientific">Pelosinus fermentans JBW45</name>
    <dbReference type="NCBI Taxonomy" id="1192197"/>
    <lineage>
        <taxon>Bacteria</taxon>
        <taxon>Bacillati</taxon>
        <taxon>Bacillota</taxon>
        <taxon>Negativicutes</taxon>
        <taxon>Selenomonadales</taxon>
        <taxon>Sporomusaceae</taxon>
        <taxon>Pelosinus</taxon>
    </lineage>
</organism>
<dbReference type="PANTHER" id="PTHR23076:SF97">
    <property type="entry name" value="ATP-DEPENDENT ZINC METALLOPROTEASE YME1L1"/>
    <property type="match status" value="1"/>
</dbReference>
<dbReference type="Pfam" id="PF00004">
    <property type="entry name" value="AAA"/>
    <property type="match status" value="1"/>
</dbReference>
<evidence type="ECO:0000256" key="2">
    <source>
        <dbReference type="ARBA" id="ARBA00010044"/>
    </source>
</evidence>
<keyword evidence="14" id="KW-1003">Cell membrane</keyword>
<feature type="binding site" evidence="14">
    <location>
        <position position="337"/>
    </location>
    <ligand>
        <name>Zn(2+)</name>
        <dbReference type="ChEBI" id="CHEBI:29105"/>
        <note>catalytic</note>
    </ligand>
</feature>
<dbReference type="NCBIfam" id="TIGR01241">
    <property type="entry name" value="FtsH_fam"/>
    <property type="match status" value="1"/>
</dbReference>
<comment type="similarity">
    <text evidence="13 14">In the central section; belongs to the AAA ATPase family.</text>
</comment>